<evidence type="ECO:0000259" key="2">
    <source>
        <dbReference type="Pfam" id="PF23988"/>
    </source>
</evidence>
<reference evidence="3 4" key="1">
    <citation type="submission" date="2020-08" db="EMBL/GenBank/DDBJ databases">
        <title>Genomic Encyclopedia of Type Strains, Phase IV (KMG-IV): sequencing the most valuable type-strain genomes for metagenomic binning, comparative biology and taxonomic classification.</title>
        <authorList>
            <person name="Goeker M."/>
        </authorList>
    </citation>
    <scope>NUCLEOTIDE SEQUENCE [LARGE SCALE GENOMIC DNA]</scope>
    <source>
        <strain evidence="3 4">DSM 26963</strain>
    </source>
</reference>
<dbReference type="InterPro" id="IPR054216">
    <property type="entry name" value="DUF6930"/>
</dbReference>
<sequence length="334" mass="39315">MAIATLEQWRDLYDLADQLKERKPWQRFEDIDLIQIKLPEYREAFTCSIMGKQEFCPGISLHYGIEGYSDVVMLMESGDFPVPSTYVMGDIHALTCYYGDQEELDDVQMQRIQELGRSYQGSMDWTYFLSFEPRYSPSDLSLEEVKRCTLVFKALIRVLDCLQEEPEKWPDFENKEILRATILDTGEMSMESILMPEPFPRYKMIELPEDLKQSLKEKPIEDLELALDLNYLFAPVHDPDYDRPLNPLVLMAYDLRTDFIVHAHLLALEDDEVECLIAMFMELIEEIGRPAKLYIRNPTIYYALESLCYQIEIPIQIDALEELDEIYEHLRERI</sequence>
<dbReference type="RefSeq" id="WP_183375577.1">
    <property type="nucleotide sequence ID" value="NZ_JACHHD010000009.1"/>
</dbReference>
<dbReference type="Pfam" id="PF23988">
    <property type="entry name" value="DUF7309"/>
    <property type="match status" value="1"/>
</dbReference>
<dbReference type="AlphaFoldDB" id="A0A7W8D153"/>
<protein>
    <submittedName>
        <fullName evidence="3">Uncharacterized protein</fullName>
    </submittedName>
</protein>
<proteinExistence type="predicted"/>
<feature type="domain" description="DUF6930" evidence="1">
    <location>
        <begin position="213"/>
        <end position="330"/>
    </location>
</feature>
<comment type="caution">
    <text evidence="3">The sequence shown here is derived from an EMBL/GenBank/DDBJ whole genome shotgun (WGS) entry which is preliminary data.</text>
</comment>
<organism evidence="3 4">
    <name type="scientific">Faecalicoccus acidiformans</name>
    <dbReference type="NCBI Taxonomy" id="915173"/>
    <lineage>
        <taxon>Bacteria</taxon>
        <taxon>Bacillati</taxon>
        <taxon>Bacillota</taxon>
        <taxon>Erysipelotrichia</taxon>
        <taxon>Erysipelotrichales</taxon>
        <taxon>Erysipelotrichaceae</taxon>
        <taxon>Faecalicoccus</taxon>
    </lineage>
</organism>
<name>A0A7W8D153_9FIRM</name>
<dbReference type="EMBL" id="JACHHD010000009">
    <property type="protein sequence ID" value="MBB5185056.1"/>
    <property type="molecule type" value="Genomic_DNA"/>
</dbReference>
<accession>A0A7W8D153</accession>
<evidence type="ECO:0000313" key="3">
    <source>
        <dbReference type="EMBL" id="MBB5185056.1"/>
    </source>
</evidence>
<evidence type="ECO:0000259" key="1">
    <source>
        <dbReference type="Pfam" id="PF22007"/>
    </source>
</evidence>
<dbReference type="InterPro" id="IPR055733">
    <property type="entry name" value="DUF7309"/>
</dbReference>
<feature type="domain" description="DUF7309" evidence="2">
    <location>
        <begin position="9"/>
        <end position="178"/>
    </location>
</feature>
<dbReference type="Proteomes" id="UP000521313">
    <property type="component" value="Unassembled WGS sequence"/>
</dbReference>
<evidence type="ECO:0000313" key="4">
    <source>
        <dbReference type="Proteomes" id="UP000521313"/>
    </source>
</evidence>
<dbReference type="Pfam" id="PF22007">
    <property type="entry name" value="DUF6930"/>
    <property type="match status" value="1"/>
</dbReference>
<gene>
    <name evidence="3" type="ORF">HNQ43_001104</name>
</gene>